<keyword evidence="5" id="KW-1185">Reference proteome</keyword>
<organism evidence="4 5">
    <name type="scientific">Zancudomyces culisetae</name>
    <name type="common">Gut fungus</name>
    <name type="synonym">Smittium culisetae</name>
    <dbReference type="NCBI Taxonomy" id="1213189"/>
    <lineage>
        <taxon>Eukaryota</taxon>
        <taxon>Fungi</taxon>
        <taxon>Fungi incertae sedis</taxon>
        <taxon>Zoopagomycota</taxon>
        <taxon>Kickxellomycotina</taxon>
        <taxon>Harpellomycetes</taxon>
        <taxon>Harpellales</taxon>
        <taxon>Legeriomycetaceae</taxon>
        <taxon>Zancudomyces</taxon>
    </lineage>
</organism>
<evidence type="ECO:0000256" key="1">
    <source>
        <dbReference type="RuleBase" id="RU367073"/>
    </source>
</evidence>
<keyword evidence="1" id="KW-0479">Metal-binding</keyword>
<evidence type="ECO:0000259" key="3">
    <source>
        <dbReference type="Pfam" id="PF10058"/>
    </source>
</evidence>
<evidence type="ECO:0000313" key="5">
    <source>
        <dbReference type="Proteomes" id="UP000188320"/>
    </source>
</evidence>
<keyword evidence="1" id="KW-0863">Zinc-finger</keyword>
<evidence type="ECO:0000256" key="2">
    <source>
        <dbReference type="SAM" id="MobiDB-lite"/>
    </source>
</evidence>
<comment type="similarity">
    <text evidence="1">Belongs to the lunapark family.</text>
</comment>
<dbReference type="AlphaFoldDB" id="A0A1R1PR98"/>
<dbReference type="PANTHER" id="PTHR22166:SF12">
    <property type="entry name" value="ENDOPLASMIC RETICULUM JUNCTION FORMATION PROTEIN LUNAPARK"/>
    <property type="match status" value="1"/>
</dbReference>
<feature type="compositionally biased region" description="Polar residues" evidence="2">
    <location>
        <begin position="11"/>
        <end position="32"/>
    </location>
</feature>
<feature type="region of interest" description="Disordered" evidence="2">
    <location>
        <begin position="180"/>
        <end position="239"/>
    </location>
</feature>
<keyword evidence="1" id="KW-0256">Endoplasmic reticulum</keyword>
<comment type="function">
    <text evidence="1">Plays a role in determining ER morphology.</text>
</comment>
<comment type="caution">
    <text evidence="4">The sequence shown here is derived from an EMBL/GenBank/DDBJ whole genome shotgun (WGS) entry which is preliminary data.</text>
</comment>
<dbReference type="GO" id="GO:0071788">
    <property type="term" value="P:endoplasmic reticulum tubular network maintenance"/>
    <property type="evidence" value="ECO:0007669"/>
    <property type="project" value="UniProtKB-UniRule"/>
</dbReference>
<dbReference type="OrthoDB" id="1725934at2759"/>
<dbReference type="GO" id="GO:0008270">
    <property type="term" value="F:zinc ion binding"/>
    <property type="evidence" value="ECO:0007669"/>
    <property type="project" value="UniProtKB-KW"/>
</dbReference>
<dbReference type="InterPro" id="IPR040115">
    <property type="entry name" value="Lnp"/>
</dbReference>
<dbReference type="Proteomes" id="UP000188320">
    <property type="component" value="Unassembled WGS sequence"/>
</dbReference>
<protein>
    <recommendedName>
        <fullName evidence="1">Endoplasmic reticulum junction formation protein lunapark</fullName>
    </recommendedName>
</protein>
<comment type="domain">
    <text evidence="1">The C4-type zinc finger motif is necessary both for its ER three-way tubular junction localization and formation.</text>
</comment>
<dbReference type="GO" id="GO:0098826">
    <property type="term" value="C:endoplasmic reticulum tubular network membrane"/>
    <property type="evidence" value="ECO:0007669"/>
    <property type="project" value="UniProtKB-UniRule"/>
</dbReference>
<dbReference type="EMBL" id="LSSK01000389">
    <property type="protein sequence ID" value="OMH83505.1"/>
    <property type="molecule type" value="Genomic_DNA"/>
</dbReference>
<feature type="domain" description="Lunapark zinc ribbon" evidence="3">
    <location>
        <begin position="102"/>
        <end position="154"/>
    </location>
</feature>
<feature type="compositionally biased region" description="Basic residues" evidence="2">
    <location>
        <begin position="219"/>
        <end position="239"/>
    </location>
</feature>
<feature type="region of interest" description="Disordered" evidence="2">
    <location>
        <begin position="1"/>
        <end position="46"/>
    </location>
</feature>
<accession>A0A1R1PR98</accession>
<name>A0A1R1PR98_ZANCU</name>
<dbReference type="Pfam" id="PF10058">
    <property type="entry name" value="Zn_ribbon_10"/>
    <property type="match status" value="1"/>
</dbReference>
<dbReference type="PANTHER" id="PTHR22166">
    <property type="entry name" value="ENDOPLASMIC RETICULUM JUNCTION FORMATION PROTEIN LUNAPARK"/>
    <property type="match status" value="1"/>
</dbReference>
<gene>
    <name evidence="4" type="ORF">AX774_g2976</name>
</gene>
<evidence type="ECO:0000313" key="4">
    <source>
        <dbReference type="EMBL" id="OMH83505.1"/>
    </source>
</evidence>
<dbReference type="InterPro" id="IPR019273">
    <property type="entry name" value="Lunapark_Znf"/>
</dbReference>
<reference evidence="5" key="1">
    <citation type="submission" date="2017-01" db="EMBL/GenBank/DDBJ databases">
        <authorList>
            <person name="Wang Y."/>
            <person name="White M."/>
            <person name="Kvist S."/>
            <person name="Moncalvo J.-M."/>
        </authorList>
    </citation>
    <scope>NUCLEOTIDE SEQUENCE [LARGE SCALE GENOMIC DNA]</scope>
    <source>
        <strain evidence="5">COL-18-3</strain>
    </source>
</reference>
<proteinExistence type="inferred from homology"/>
<keyword evidence="1" id="KW-0862">Zinc</keyword>
<sequence>MKRLIDKYDADSQSGSTQTKIKPAPSVSSQVHNLGKKEGTGRVPRGVDVSAANIPRNVVSSGQPDQQQNNVRQIPTLQARHEGEVGVVPLNRHQSTPATVPWLEKFVDRIVGDDETTKTRYALICKKCYCHNGLVLEEEIRTIQYYCPKCSYFNASLISLEQKKVEITAELMNLDEKNTDINTVRPAKDDLGTDEKQNPETPEMKTPTKAETENSKPSKSPKNRNSAKKAKSHQKKSSS</sequence>
<comment type="subcellular location">
    <subcellularLocation>
        <location evidence="1">Endoplasmic reticulum membrane</location>
        <topology evidence="1">Multi-pass membrane protein</topology>
    </subcellularLocation>
</comment>
<feature type="compositionally biased region" description="Basic and acidic residues" evidence="2">
    <location>
        <begin position="1"/>
        <end position="10"/>
    </location>
</feature>
<feature type="compositionally biased region" description="Basic and acidic residues" evidence="2">
    <location>
        <begin position="186"/>
        <end position="216"/>
    </location>
</feature>
<dbReference type="GO" id="GO:1903373">
    <property type="term" value="P:positive regulation of endoplasmic reticulum tubular network organization"/>
    <property type="evidence" value="ECO:0007669"/>
    <property type="project" value="UniProtKB-UniRule"/>
</dbReference>